<name>A0A2N3Q019_9PROT</name>
<gene>
    <name evidence="6" type="ORF">CWS72_02320</name>
</gene>
<evidence type="ECO:0000256" key="1">
    <source>
        <dbReference type="ARBA" id="ARBA00004922"/>
    </source>
</evidence>
<evidence type="ECO:0000313" key="6">
    <source>
        <dbReference type="EMBL" id="PKU25999.1"/>
    </source>
</evidence>
<organism evidence="6 7">
    <name type="scientific">Telmatospirillum siberiense</name>
    <dbReference type="NCBI Taxonomy" id="382514"/>
    <lineage>
        <taxon>Bacteria</taxon>
        <taxon>Pseudomonadati</taxon>
        <taxon>Pseudomonadota</taxon>
        <taxon>Alphaproteobacteria</taxon>
        <taxon>Rhodospirillales</taxon>
        <taxon>Rhodospirillaceae</taxon>
        <taxon>Telmatospirillum</taxon>
    </lineage>
</organism>
<accession>A0A2N3Q019</accession>
<dbReference type="GO" id="GO:0006493">
    <property type="term" value="P:protein O-linked glycosylation"/>
    <property type="evidence" value="ECO:0007669"/>
    <property type="project" value="TreeGrafter"/>
</dbReference>
<dbReference type="OrthoDB" id="146908at2"/>
<dbReference type="Gene3D" id="3.40.50.2000">
    <property type="entry name" value="Glycogen Phosphorylase B"/>
    <property type="match status" value="1"/>
</dbReference>
<keyword evidence="3" id="KW-0677">Repeat</keyword>
<evidence type="ECO:0000256" key="2">
    <source>
        <dbReference type="ARBA" id="ARBA00022679"/>
    </source>
</evidence>
<dbReference type="EMBL" id="PIUM01000002">
    <property type="protein sequence ID" value="PKU25999.1"/>
    <property type="molecule type" value="Genomic_DNA"/>
</dbReference>
<proteinExistence type="predicted"/>
<evidence type="ECO:0000256" key="4">
    <source>
        <dbReference type="ARBA" id="ARBA00022803"/>
    </source>
</evidence>
<protein>
    <recommendedName>
        <fullName evidence="5">O-GlcNAc transferase C-terminal domain-containing protein</fullName>
    </recommendedName>
</protein>
<dbReference type="RefSeq" id="WP_101248961.1">
    <property type="nucleotide sequence ID" value="NZ_PIUM01000002.1"/>
</dbReference>
<dbReference type="Pfam" id="PF13844">
    <property type="entry name" value="Glyco_transf_41"/>
    <property type="match status" value="1"/>
</dbReference>
<comment type="pathway">
    <text evidence="1">Protein modification; protein glycosylation.</text>
</comment>
<dbReference type="Proteomes" id="UP000233293">
    <property type="component" value="Unassembled WGS sequence"/>
</dbReference>
<reference evidence="7" key="1">
    <citation type="submission" date="2017-12" db="EMBL/GenBank/DDBJ databases">
        <title>Draft genome sequence of Telmatospirillum siberiense 26-4b1T, an acidotolerant peatland alphaproteobacterium potentially involved in sulfur cycling.</title>
        <authorList>
            <person name="Hausmann B."/>
            <person name="Pjevac P."/>
            <person name="Schreck K."/>
            <person name="Herbold C.W."/>
            <person name="Daims H."/>
            <person name="Wagner M."/>
            <person name="Pester M."/>
            <person name="Loy A."/>
        </authorList>
    </citation>
    <scope>NUCLEOTIDE SEQUENCE [LARGE SCALE GENOMIC DNA]</scope>
    <source>
        <strain evidence="7">26-4b1</strain>
    </source>
</reference>
<dbReference type="GO" id="GO:0016757">
    <property type="term" value="F:glycosyltransferase activity"/>
    <property type="evidence" value="ECO:0007669"/>
    <property type="project" value="TreeGrafter"/>
</dbReference>
<dbReference type="InterPro" id="IPR029489">
    <property type="entry name" value="OGT/SEC/SPY_C"/>
</dbReference>
<dbReference type="AlphaFoldDB" id="A0A2N3Q019"/>
<keyword evidence="7" id="KW-1185">Reference proteome</keyword>
<dbReference type="SUPFAM" id="SSF53756">
    <property type="entry name" value="UDP-Glycosyltransferase/glycogen phosphorylase"/>
    <property type="match status" value="1"/>
</dbReference>
<dbReference type="PANTHER" id="PTHR44998:SF1">
    <property type="entry name" value="UDP-N-ACETYLGLUCOSAMINE--PEPTIDE N-ACETYLGLUCOSAMINYLTRANSFERASE 110 KDA SUBUNIT"/>
    <property type="match status" value="1"/>
</dbReference>
<evidence type="ECO:0000256" key="3">
    <source>
        <dbReference type="ARBA" id="ARBA00022737"/>
    </source>
</evidence>
<evidence type="ECO:0000313" key="7">
    <source>
        <dbReference type="Proteomes" id="UP000233293"/>
    </source>
</evidence>
<comment type="caution">
    <text evidence="6">The sequence shown here is derived from an EMBL/GenBank/DDBJ whole genome shotgun (WGS) entry which is preliminary data.</text>
</comment>
<feature type="domain" description="O-GlcNAc transferase C-terminal" evidence="5">
    <location>
        <begin position="399"/>
        <end position="483"/>
    </location>
</feature>
<keyword evidence="2" id="KW-0808">Transferase</keyword>
<keyword evidence="4" id="KW-0802">TPR repeat</keyword>
<dbReference type="Gene3D" id="3.40.50.11380">
    <property type="match status" value="1"/>
</dbReference>
<evidence type="ECO:0000259" key="5">
    <source>
        <dbReference type="Pfam" id="PF13844"/>
    </source>
</evidence>
<dbReference type="PANTHER" id="PTHR44998">
    <property type="match status" value="1"/>
</dbReference>
<sequence>MEDGKNDGDAVAAEENRRKALVALEARAHALLSKQLWTAGLFSEAEAELAHAIALAPNDAWRIRQAIMLPSVPESRRQIDDLRARMEERLRALLTEDLHVANPVKEIDWTCFLLAYHGEHGNGPLHRLFHQVCSKATPDLDWQAPHVSEPRAPGPIRVGFVSWFFCDHTIARLFTGLIERLDADSFDICAFAIEGSDAYLRQAGMRGKRIVTLPADLSEARLRIAGERLDVLVYLDLGMDPFTLFLAHARLAATQAVLWGHPDTTGLPSIDVFLSSDAMEPEEGETHYGEKLIRLPGIGSWVRRPDIPSAAPAPGDYGLPEGVLLYLCPQTPQKFHPDFDAVIRRILTEAPSAHLVLTAGWTGPLMQAVRGRILGPAPELAERIHILGPQDRPRFIGLMRLADVMLDPPHYSGGHTTLEAFACGTPVVTWPGRHMRARHTFGFYRLLGIEDCIARDLDHYVEIALAIGRDRQRRDELSRRIAAASHVLYEDEMALRAFEAFLWAVGNR</sequence>